<evidence type="ECO:0000256" key="3">
    <source>
        <dbReference type="ARBA" id="ARBA00007906"/>
    </source>
</evidence>
<evidence type="ECO:0000256" key="4">
    <source>
        <dbReference type="ARBA" id="ARBA00016421"/>
    </source>
</evidence>
<evidence type="ECO:0000256" key="12">
    <source>
        <dbReference type="SAM" id="MobiDB-lite"/>
    </source>
</evidence>
<comment type="similarity">
    <text evidence="3">Belongs to the caulimovirus ORF III family.</text>
</comment>
<comment type="function">
    <text evidence="9">Plays a role in virus cell-to-cell and plant-to-plant transmission. Interacts with virion icosahedral capsid and movement protein, thereby facilitating virion cell-to-cell transmission through plasmodesmata opened by viral movement protein. Also interacts with aphid transmission factor, attaching the virion to aphid stylet when the animal feeds on an virus infected plant. Aphid saliva may later detach the virion, inducing release of infectious particles when the animal feeds on a new plant.</text>
</comment>
<accession>A0A8E7C1H4</accession>
<dbReference type="InterPro" id="IPR004986">
    <property type="entry name" value="Caulimo_virion-assoc"/>
</dbReference>
<evidence type="ECO:0000256" key="2">
    <source>
        <dbReference type="ARBA" id="ARBA00004621"/>
    </source>
</evidence>
<feature type="region of interest" description="Disordered" evidence="12">
    <location>
        <begin position="100"/>
        <end position="120"/>
    </location>
</feature>
<evidence type="ECO:0000256" key="10">
    <source>
        <dbReference type="ARBA" id="ARBA00030551"/>
    </source>
</evidence>
<gene>
    <name evidence="13" type="primary">ORF3</name>
</gene>
<evidence type="ECO:0000256" key="7">
    <source>
        <dbReference type="ARBA" id="ARBA00023081"/>
    </source>
</evidence>
<keyword evidence="6 11" id="KW-0175">Coiled coil</keyword>
<keyword evidence="5" id="KW-0946">Virion</keyword>
<dbReference type="GO" id="GO:0044219">
    <property type="term" value="C:host cell plasmodesma"/>
    <property type="evidence" value="ECO:0007669"/>
    <property type="project" value="UniProtKB-SubCell"/>
</dbReference>
<sequence length="120" mass="13255">MSLKEVSEVLEKIKKLVEQTEALLEKSKEIVEASAAKVINDITAKLEKCQCNKEILDALKEIKGESTKELAVTSKDDPEGKSKSFPLEKYSFPNYRVGNAELGSSGNPNAVVYPPEPWSK</sequence>
<dbReference type="GO" id="GO:0003677">
    <property type="term" value="F:DNA binding"/>
    <property type="evidence" value="ECO:0007669"/>
    <property type="project" value="UniProtKB-KW"/>
</dbReference>
<dbReference type="Pfam" id="PF03310">
    <property type="entry name" value="Cauli_DNA-bind"/>
    <property type="match status" value="1"/>
</dbReference>
<evidence type="ECO:0000313" key="13">
    <source>
        <dbReference type="EMBL" id="QVW10192.1"/>
    </source>
</evidence>
<organism evidence="13">
    <name type="scientific">Atractylodes mild mottle virus</name>
    <dbReference type="NCBI Taxonomy" id="1711685"/>
    <lineage>
        <taxon>Viruses</taxon>
        <taxon>Riboviria</taxon>
        <taxon>Pararnavirae</taxon>
        <taxon>Artverviricota</taxon>
        <taxon>Revtraviricetes</taxon>
        <taxon>Ortervirales</taxon>
        <taxon>Caulimoviridae</taxon>
        <taxon>Caulimovirus</taxon>
        <taxon>Caulimovirus maculatractylodei</taxon>
    </lineage>
</organism>
<comment type="subcellular location">
    <subcellularLocation>
        <location evidence="2">Host cell junction</location>
        <location evidence="2">Host plasmodesma</location>
    </subcellularLocation>
    <subcellularLocation>
        <location evidence="1">Virion</location>
    </subcellularLocation>
</comment>
<keyword evidence="13" id="KW-0238">DNA-binding</keyword>
<evidence type="ECO:0000256" key="9">
    <source>
        <dbReference type="ARBA" id="ARBA00024988"/>
    </source>
</evidence>
<protein>
    <recommendedName>
        <fullName evidence="4">Virion-associated protein</fullName>
    </recommendedName>
    <alternativeName>
        <fullName evidence="10">Protein 3</fullName>
    </alternativeName>
</protein>
<proteinExistence type="inferred from homology"/>
<keyword evidence="8" id="KW-1015">Disulfide bond</keyword>
<evidence type="ECO:0000256" key="11">
    <source>
        <dbReference type="SAM" id="Coils"/>
    </source>
</evidence>
<keyword evidence="7" id="KW-1031">Host cell junction</keyword>
<evidence type="ECO:0000256" key="8">
    <source>
        <dbReference type="ARBA" id="ARBA00023157"/>
    </source>
</evidence>
<evidence type="ECO:0000256" key="6">
    <source>
        <dbReference type="ARBA" id="ARBA00023054"/>
    </source>
</evidence>
<dbReference type="EMBL" id="MZ029050">
    <property type="protein sequence ID" value="QVW10192.1"/>
    <property type="molecule type" value="Genomic_DNA"/>
</dbReference>
<evidence type="ECO:0000256" key="1">
    <source>
        <dbReference type="ARBA" id="ARBA00004328"/>
    </source>
</evidence>
<feature type="coiled-coil region" evidence="11">
    <location>
        <begin position="3"/>
        <end position="30"/>
    </location>
</feature>
<name>A0A8E7C1H4_9VIRU</name>
<evidence type="ECO:0000256" key="5">
    <source>
        <dbReference type="ARBA" id="ARBA00022844"/>
    </source>
</evidence>
<reference evidence="13" key="1">
    <citation type="submission" date="2021-04" db="EMBL/GenBank/DDBJ databases">
        <title>Symptoms on Atractylodes ovata caused by Atractylodes mild mottle virus.</title>
        <authorList>
            <person name="Chung B.N."/>
            <person name="Yoon J.-Y."/>
            <person name="Cho I.-S."/>
        </authorList>
    </citation>
    <scope>NUCLEOTIDE SEQUENCE</scope>
    <source>
        <strain evidence="13">AO-kr1</strain>
    </source>
</reference>
<dbReference type="GO" id="GO:0044423">
    <property type="term" value="C:virion component"/>
    <property type="evidence" value="ECO:0007669"/>
    <property type="project" value="UniProtKB-KW"/>
</dbReference>